<accession>J9F4P4</accession>
<dbReference type="EMBL" id="AMCI01009447">
    <property type="protein sequence ID" value="EJW89473.1"/>
    <property type="molecule type" value="Genomic_DNA"/>
</dbReference>
<reference evidence="1" key="1">
    <citation type="journal article" date="2012" name="PLoS ONE">
        <title>Gene sets for utilization of primary and secondary nutrition supplies in the distal gut of endangered iberian lynx.</title>
        <authorList>
            <person name="Alcaide M."/>
            <person name="Messina E."/>
            <person name="Richter M."/>
            <person name="Bargiela R."/>
            <person name="Peplies J."/>
            <person name="Huws S.A."/>
            <person name="Newbold C.J."/>
            <person name="Golyshin P.N."/>
            <person name="Simon M.A."/>
            <person name="Lopez G."/>
            <person name="Yakimov M.M."/>
            <person name="Ferrer M."/>
        </authorList>
    </citation>
    <scope>NUCLEOTIDE SEQUENCE</scope>
</reference>
<name>J9F4P4_9ZZZZ</name>
<comment type="caution">
    <text evidence="1">The sequence shown here is derived from an EMBL/GenBank/DDBJ whole genome shotgun (WGS) entry which is preliminary data.</text>
</comment>
<feature type="non-terminal residue" evidence="1">
    <location>
        <position position="1"/>
    </location>
</feature>
<gene>
    <name evidence="1" type="ORF">EVA_22420</name>
</gene>
<protein>
    <submittedName>
        <fullName evidence="1">Uncharacterized protein</fullName>
    </submittedName>
</protein>
<sequence>RNVFLRERLAQLQTISMLGKPECNDQLYMKSKENEGVCHLAQLVLAYNITKSSEMEGVARDIYNRVIRQLNLNGYETGLKNVWN</sequence>
<dbReference type="AlphaFoldDB" id="J9F4P4"/>
<evidence type="ECO:0000313" key="1">
    <source>
        <dbReference type="EMBL" id="EJW89473.1"/>
    </source>
</evidence>
<organism evidence="1">
    <name type="scientific">gut metagenome</name>
    <dbReference type="NCBI Taxonomy" id="749906"/>
    <lineage>
        <taxon>unclassified sequences</taxon>
        <taxon>metagenomes</taxon>
        <taxon>organismal metagenomes</taxon>
    </lineage>
</organism>
<proteinExistence type="predicted"/>
<feature type="non-terminal residue" evidence="1">
    <location>
        <position position="84"/>
    </location>
</feature>